<accession>A0A5C6S973</accession>
<name>A0A5C6S973_9RHOB</name>
<protein>
    <submittedName>
        <fullName evidence="2">ASCH domain-containing protein</fullName>
    </submittedName>
</protein>
<evidence type="ECO:0000313" key="2">
    <source>
        <dbReference type="EMBL" id="TXB70924.1"/>
    </source>
</evidence>
<dbReference type="EMBL" id="VOPL01000001">
    <property type="protein sequence ID" value="TXB70924.1"/>
    <property type="molecule type" value="Genomic_DNA"/>
</dbReference>
<comment type="caution">
    <text evidence="2">The sequence shown here is derived from an EMBL/GenBank/DDBJ whole genome shotgun (WGS) entry which is preliminary data.</text>
</comment>
<dbReference type="InterPro" id="IPR009326">
    <property type="entry name" value="DUF984"/>
</dbReference>
<dbReference type="Gene3D" id="3.10.400.10">
    <property type="entry name" value="Sulfate adenylyltransferase"/>
    <property type="match status" value="1"/>
</dbReference>
<dbReference type="OrthoDB" id="9807542at2"/>
<dbReference type="PANTHER" id="PTHR39203:SF1">
    <property type="entry name" value="CYTOPLASMIC PROTEIN"/>
    <property type="match status" value="1"/>
</dbReference>
<organism evidence="2 3">
    <name type="scientific">Paracoccus aurantiacus</name>
    <dbReference type="NCBI Taxonomy" id="2599412"/>
    <lineage>
        <taxon>Bacteria</taxon>
        <taxon>Pseudomonadati</taxon>
        <taxon>Pseudomonadota</taxon>
        <taxon>Alphaproteobacteria</taxon>
        <taxon>Rhodobacterales</taxon>
        <taxon>Paracoccaceae</taxon>
        <taxon>Paracoccus</taxon>
    </lineage>
</organism>
<dbReference type="RefSeq" id="WP_147096408.1">
    <property type="nucleotide sequence ID" value="NZ_JBHUFH010000002.1"/>
</dbReference>
<dbReference type="Pfam" id="PF04266">
    <property type="entry name" value="ASCH"/>
    <property type="match status" value="1"/>
</dbReference>
<dbReference type="Proteomes" id="UP000321562">
    <property type="component" value="Unassembled WGS sequence"/>
</dbReference>
<dbReference type="PANTHER" id="PTHR39203">
    <property type="entry name" value="CYTOPLASMIC PROTEIN-RELATED"/>
    <property type="match status" value="1"/>
</dbReference>
<evidence type="ECO:0000259" key="1">
    <source>
        <dbReference type="SMART" id="SM01022"/>
    </source>
</evidence>
<dbReference type="SMART" id="SM01022">
    <property type="entry name" value="ASCH"/>
    <property type="match status" value="1"/>
</dbReference>
<keyword evidence="3" id="KW-1185">Reference proteome</keyword>
<dbReference type="AlphaFoldDB" id="A0A5C6S973"/>
<evidence type="ECO:0000313" key="3">
    <source>
        <dbReference type="Proteomes" id="UP000321562"/>
    </source>
</evidence>
<reference evidence="2 3" key="1">
    <citation type="submission" date="2019-08" db="EMBL/GenBank/DDBJ databases">
        <authorList>
            <person name="Ye J."/>
        </authorList>
    </citation>
    <scope>NUCLEOTIDE SEQUENCE [LARGE SCALE GENOMIC DNA]</scope>
    <source>
        <strain evidence="2 3">TK008</strain>
    </source>
</reference>
<dbReference type="CDD" id="cd06553">
    <property type="entry name" value="ASCH_Ef3133_like"/>
    <property type="match status" value="1"/>
</dbReference>
<dbReference type="SUPFAM" id="SSF88697">
    <property type="entry name" value="PUA domain-like"/>
    <property type="match status" value="1"/>
</dbReference>
<sequence length="124" mass="13874">MDPVGFTFGDSRELNETLIALVRAGTKTATCGALRDFDEGEEMPVVGRRDIALDWDGKPALLIETTEVTTLPFSEVPQDFALAEGEGCFDDWRQAHIAFFTRNGGYDPDMLLVCERFRLVEVLR</sequence>
<dbReference type="InterPro" id="IPR015947">
    <property type="entry name" value="PUA-like_sf"/>
</dbReference>
<feature type="domain" description="ASCH" evidence="1">
    <location>
        <begin position="6"/>
        <end position="121"/>
    </location>
</feature>
<dbReference type="PIRSF" id="PIRSF021320">
    <property type="entry name" value="DUF984"/>
    <property type="match status" value="1"/>
</dbReference>
<gene>
    <name evidence="2" type="ORF">FQV27_03500</name>
</gene>
<proteinExistence type="predicted"/>
<dbReference type="InterPro" id="IPR007374">
    <property type="entry name" value="ASCH_domain"/>
</dbReference>